<accession>A0A068QPL4</accession>
<protein>
    <submittedName>
        <fullName evidence="1">Uncharacterized protein</fullName>
    </submittedName>
</protein>
<evidence type="ECO:0000313" key="2">
    <source>
        <dbReference type="Proteomes" id="UP000032721"/>
    </source>
</evidence>
<dbReference type="AlphaFoldDB" id="A0A068QPL4"/>
<proteinExistence type="predicted"/>
<sequence length="38" mass="4290">MHGCQLKSGFQIIASVGRLAPLLVGREWQLLRFSDQYA</sequence>
<dbReference type="HOGENOM" id="CLU_3335040_0_0_6"/>
<reference evidence="1 2" key="1">
    <citation type="submission" date="2013-07" db="EMBL/GenBank/DDBJ databases">
        <authorList>
            <person name="Genoscope - CEA"/>
        </authorList>
    </citation>
    <scope>NUCLEOTIDE SEQUENCE [LARGE SCALE GENOMIC DNA]</scope>
    <source>
        <strain evidence="2">FRM16 / DSM 17909</strain>
    </source>
</reference>
<organism evidence="1 2">
    <name type="scientific">Xenorhabdus doucetiae</name>
    <dbReference type="NCBI Taxonomy" id="351671"/>
    <lineage>
        <taxon>Bacteria</taxon>
        <taxon>Pseudomonadati</taxon>
        <taxon>Pseudomonadota</taxon>
        <taxon>Gammaproteobacteria</taxon>
        <taxon>Enterobacterales</taxon>
        <taxon>Morganellaceae</taxon>
        <taxon>Xenorhabdus</taxon>
    </lineage>
</organism>
<dbReference type="EMBL" id="FO704550">
    <property type="protein sequence ID" value="CDG16938.1"/>
    <property type="molecule type" value="Genomic_DNA"/>
</dbReference>
<dbReference type="Proteomes" id="UP000032721">
    <property type="component" value="Chromosome"/>
</dbReference>
<evidence type="ECO:0000313" key="1">
    <source>
        <dbReference type="EMBL" id="CDG16938.1"/>
    </source>
</evidence>
<gene>
    <name evidence="1" type="ORF">XDD1_1238</name>
</gene>
<name>A0A068QPL4_9GAMM</name>
<dbReference type="KEGG" id="xdo:XDD1_1238"/>